<name>A0A381ZFH7_9ZZZZ</name>
<feature type="non-terminal residue" evidence="1">
    <location>
        <position position="28"/>
    </location>
</feature>
<dbReference type="AlphaFoldDB" id="A0A381ZFH7"/>
<evidence type="ECO:0000313" key="1">
    <source>
        <dbReference type="EMBL" id="SVA87483.1"/>
    </source>
</evidence>
<sequence>MIIDQKKHELLKAWPFQEALRIIKNHGD</sequence>
<protein>
    <submittedName>
        <fullName evidence="1">Uncharacterized protein</fullName>
    </submittedName>
</protein>
<dbReference type="EMBL" id="UINC01020953">
    <property type="protein sequence ID" value="SVA87483.1"/>
    <property type="molecule type" value="Genomic_DNA"/>
</dbReference>
<organism evidence="1">
    <name type="scientific">marine metagenome</name>
    <dbReference type="NCBI Taxonomy" id="408172"/>
    <lineage>
        <taxon>unclassified sequences</taxon>
        <taxon>metagenomes</taxon>
        <taxon>ecological metagenomes</taxon>
    </lineage>
</organism>
<accession>A0A381ZFH7</accession>
<proteinExistence type="predicted"/>
<gene>
    <name evidence="1" type="ORF">METZ01_LOCUS140337</name>
</gene>
<reference evidence="1" key="1">
    <citation type="submission" date="2018-05" db="EMBL/GenBank/DDBJ databases">
        <authorList>
            <person name="Lanie J.A."/>
            <person name="Ng W.-L."/>
            <person name="Kazmierczak K.M."/>
            <person name="Andrzejewski T.M."/>
            <person name="Davidsen T.M."/>
            <person name="Wayne K.J."/>
            <person name="Tettelin H."/>
            <person name="Glass J.I."/>
            <person name="Rusch D."/>
            <person name="Podicherti R."/>
            <person name="Tsui H.-C.T."/>
            <person name="Winkler M.E."/>
        </authorList>
    </citation>
    <scope>NUCLEOTIDE SEQUENCE</scope>
</reference>